<dbReference type="STRING" id="48709.A0A1D2MDR9"/>
<feature type="domain" description="C2H2-type" evidence="7">
    <location>
        <begin position="340"/>
        <end position="367"/>
    </location>
</feature>
<evidence type="ECO:0000256" key="2">
    <source>
        <dbReference type="ARBA" id="ARBA00022737"/>
    </source>
</evidence>
<feature type="compositionally biased region" description="Acidic residues" evidence="6">
    <location>
        <begin position="229"/>
        <end position="249"/>
    </location>
</feature>
<keyword evidence="2" id="KW-0677">Repeat</keyword>
<evidence type="ECO:0000256" key="6">
    <source>
        <dbReference type="SAM" id="MobiDB-lite"/>
    </source>
</evidence>
<feature type="compositionally biased region" description="Basic and acidic residues" evidence="6">
    <location>
        <begin position="573"/>
        <end position="583"/>
    </location>
</feature>
<evidence type="ECO:0000256" key="4">
    <source>
        <dbReference type="ARBA" id="ARBA00022833"/>
    </source>
</evidence>
<dbReference type="FunFam" id="3.30.160.60:FF:000264">
    <property type="entry name" value="Zinc finger protein 236"/>
    <property type="match status" value="1"/>
</dbReference>
<dbReference type="Gene3D" id="3.30.160.60">
    <property type="entry name" value="Classic Zinc Finger"/>
    <property type="match status" value="4"/>
</dbReference>
<feature type="compositionally biased region" description="Acidic residues" evidence="6">
    <location>
        <begin position="323"/>
        <end position="336"/>
    </location>
</feature>
<keyword evidence="3 5" id="KW-0863">Zinc-finger</keyword>
<dbReference type="InterPro" id="IPR013087">
    <property type="entry name" value="Znf_C2H2_type"/>
</dbReference>
<evidence type="ECO:0000259" key="7">
    <source>
        <dbReference type="PROSITE" id="PS50157"/>
    </source>
</evidence>
<feature type="region of interest" description="Disordered" evidence="6">
    <location>
        <begin position="560"/>
        <end position="589"/>
    </location>
</feature>
<feature type="compositionally biased region" description="Polar residues" evidence="6">
    <location>
        <begin position="129"/>
        <end position="143"/>
    </location>
</feature>
<dbReference type="PROSITE" id="PS50157">
    <property type="entry name" value="ZINC_FINGER_C2H2_2"/>
    <property type="match status" value="6"/>
</dbReference>
<feature type="domain" description="C2H2-type" evidence="7">
    <location>
        <begin position="371"/>
        <end position="398"/>
    </location>
</feature>
<keyword evidence="4" id="KW-0862">Zinc</keyword>
<evidence type="ECO:0000313" key="8">
    <source>
        <dbReference type="EMBL" id="ODM91031.1"/>
    </source>
</evidence>
<comment type="caution">
    <text evidence="8">The sequence shown here is derived from an EMBL/GenBank/DDBJ whole genome shotgun (WGS) entry which is preliminary data.</text>
</comment>
<feature type="domain" description="C2H2-type" evidence="7">
    <location>
        <begin position="508"/>
        <end position="535"/>
    </location>
</feature>
<dbReference type="OMA" id="REFAFEI"/>
<dbReference type="PANTHER" id="PTHR24379:SF121">
    <property type="entry name" value="C2H2-TYPE DOMAIN-CONTAINING PROTEIN"/>
    <property type="match status" value="1"/>
</dbReference>
<feature type="domain" description="C2H2-type" evidence="7">
    <location>
        <begin position="479"/>
        <end position="507"/>
    </location>
</feature>
<dbReference type="Pfam" id="PF12874">
    <property type="entry name" value="zf-met"/>
    <property type="match status" value="1"/>
</dbReference>
<evidence type="ECO:0000313" key="9">
    <source>
        <dbReference type="Proteomes" id="UP000094527"/>
    </source>
</evidence>
<feature type="domain" description="C2H2-type" evidence="7">
    <location>
        <begin position="536"/>
        <end position="565"/>
    </location>
</feature>
<protein>
    <submittedName>
        <fullName evidence="8">Putative zinc finger protein</fullName>
    </submittedName>
</protein>
<accession>A0A1D2MDR9</accession>
<dbReference type="SMART" id="SM00355">
    <property type="entry name" value="ZnF_C2H2"/>
    <property type="match status" value="7"/>
</dbReference>
<name>A0A1D2MDR9_ORCCI</name>
<reference evidence="8 9" key="1">
    <citation type="journal article" date="2016" name="Genome Biol. Evol.">
        <title>Gene Family Evolution Reflects Adaptation to Soil Environmental Stressors in the Genome of the Collembolan Orchesella cincta.</title>
        <authorList>
            <person name="Faddeeva-Vakhrusheva A."/>
            <person name="Derks M.F."/>
            <person name="Anvar S.Y."/>
            <person name="Agamennone V."/>
            <person name="Suring W."/>
            <person name="Smit S."/>
            <person name="van Straalen N.M."/>
            <person name="Roelofs D."/>
        </authorList>
    </citation>
    <scope>NUCLEOTIDE SEQUENCE [LARGE SCALE GENOMIC DNA]</scope>
    <source>
        <tissue evidence="8">Mixed pool</tissue>
    </source>
</reference>
<dbReference type="AlphaFoldDB" id="A0A1D2MDR9"/>
<dbReference type="OrthoDB" id="8922241at2759"/>
<gene>
    <name evidence="8" type="ORF">Ocin01_15651</name>
</gene>
<organism evidence="8 9">
    <name type="scientific">Orchesella cincta</name>
    <name type="common">Springtail</name>
    <name type="synonym">Podura cincta</name>
    <dbReference type="NCBI Taxonomy" id="48709"/>
    <lineage>
        <taxon>Eukaryota</taxon>
        <taxon>Metazoa</taxon>
        <taxon>Ecdysozoa</taxon>
        <taxon>Arthropoda</taxon>
        <taxon>Hexapoda</taxon>
        <taxon>Collembola</taxon>
        <taxon>Entomobryomorpha</taxon>
        <taxon>Entomobryoidea</taxon>
        <taxon>Orchesellidae</taxon>
        <taxon>Orchesellinae</taxon>
        <taxon>Orchesella</taxon>
    </lineage>
</organism>
<sequence>MGRVLCLLCGGDNQDVGRTEEVDKGTVFECFYKLFLVKSTNQGFWRVEEDRGEFPFCYKCSTQLLLVWDLQKKLEELELTLRKKVEEGESKFETGGAYQEDKRYYKIRRGILGDKVKCQNAEVVNTLRANPSTSRATGRRSNGGSDGIKSCSNGVSTLYNKKRVKGNPKPHQKLPSTTTRAARGGSKRVSKIPSRFEETSVISNDVEDDGSTQNDEEVAHHLPLKCEQTEEEVESSLDNNYDESPDQEQEQLCSMGASFPSSPAGLDMDFEELEEPPPKKMREVRRKPRRKYTEDLDNEEDDEEKKPPKSLSRRKSKKSHQESDDDDDFNPSESDDDDKFQCTICYKQLSNQFNLRFHLQTHNGVPPEQLHPCPVCNRPFRRSDWMKSHLWSHYSEEEKQEAISHGEKPPCRSLQKNYQCELCPLAFSAKYLLKSHQKTHFEPISQRQQLCSICGGSFVNLKNHMFLKHELNREEDKKHACGQCGKRFALPSALRNHKMQVHAKEKAWKCEFCPREFAFEIQLKTHLNSHLGIRNFKCEKCDAAFTRNGSLKRHIGIYHEEGSKPGRPSYVRGPEKIKLEERKGRKNKS</sequence>
<dbReference type="Proteomes" id="UP000094527">
    <property type="component" value="Unassembled WGS sequence"/>
</dbReference>
<dbReference type="PROSITE" id="PS00028">
    <property type="entry name" value="ZINC_FINGER_C2H2_1"/>
    <property type="match status" value="6"/>
</dbReference>
<feature type="region of interest" description="Disordered" evidence="6">
    <location>
        <begin position="129"/>
        <end position="336"/>
    </location>
</feature>
<dbReference type="SUPFAM" id="SSF57667">
    <property type="entry name" value="beta-beta-alpha zinc fingers"/>
    <property type="match status" value="4"/>
</dbReference>
<dbReference type="GO" id="GO:0008270">
    <property type="term" value="F:zinc ion binding"/>
    <property type="evidence" value="ECO:0007669"/>
    <property type="project" value="UniProtKB-KW"/>
</dbReference>
<evidence type="ECO:0000256" key="3">
    <source>
        <dbReference type="ARBA" id="ARBA00022771"/>
    </source>
</evidence>
<dbReference type="Pfam" id="PF00096">
    <property type="entry name" value="zf-C2H2"/>
    <property type="match status" value="4"/>
</dbReference>
<dbReference type="InterPro" id="IPR036236">
    <property type="entry name" value="Znf_C2H2_sf"/>
</dbReference>
<keyword evidence="1" id="KW-0479">Metal-binding</keyword>
<evidence type="ECO:0000256" key="1">
    <source>
        <dbReference type="ARBA" id="ARBA00022723"/>
    </source>
</evidence>
<dbReference type="PANTHER" id="PTHR24379">
    <property type="entry name" value="KRAB AND ZINC FINGER DOMAIN-CONTAINING"/>
    <property type="match status" value="1"/>
</dbReference>
<feature type="compositionally biased region" description="Polar residues" evidence="6">
    <location>
        <begin position="150"/>
        <end position="159"/>
    </location>
</feature>
<evidence type="ECO:0000256" key="5">
    <source>
        <dbReference type="PROSITE-ProRule" id="PRU00042"/>
    </source>
</evidence>
<feature type="compositionally biased region" description="Acidic residues" evidence="6">
    <location>
        <begin position="205"/>
        <end position="216"/>
    </location>
</feature>
<feature type="domain" description="C2H2-type" evidence="7">
    <location>
        <begin position="418"/>
        <end position="440"/>
    </location>
</feature>
<feature type="compositionally biased region" description="Basic residues" evidence="6">
    <location>
        <begin position="160"/>
        <end position="172"/>
    </location>
</feature>
<keyword evidence="9" id="KW-1185">Reference proteome</keyword>
<dbReference type="EMBL" id="LJIJ01001695">
    <property type="protein sequence ID" value="ODM91031.1"/>
    <property type="molecule type" value="Genomic_DNA"/>
</dbReference>
<proteinExistence type="predicted"/>